<dbReference type="Proteomes" id="UP000008281">
    <property type="component" value="Unassembled WGS sequence"/>
</dbReference>
<evidence type="ECO:0000256" key="2">
    <source>
        <dbReference type="ARBA" id="ARBA00022692"/>
    </source>
</evidence>
<keyword evidence="8" id="KW-1185">Reference proteome</keyword>
<organism evidence="8">
    <name type="scientific">Caenorhabditis remanei</name>
    <name type="common">Caenorhabditis vulgaris</name>
    <dbReference type="NCBI Taxonomy" id="31234"/>
    <lineage>
        <taxon>Eukaryota</taxon>
        <taxon>Metazoa</taxon>
        <taxon>Ecdysozoa</taxon>
        <taxon>Nematoda</taxon>
        <taxon>Chromadorea</taxon>
        <taxon>Rhabditida</taxon>
        <taxon>Rhabditina</taxon>
        <taxon>Rhabditomorpha</taxon>
        <taxon>Rhabditoidea</taxon>
        <taxon>Rhabditidae</taxon>
        <taxon>Peloderinae</taxon>
        <taxon>Caenorhabditis</taxon>
    </lineage>
</organism>
<keyword evidence="4 5" id="KW-0472">Membrane</keyword>
<sequence length="302" mass="34998">MDFCRNIEFPKFKKPTALRLCRFQEDMRNFTFQLKQYEFYLTVFCVLINIFHFIILTKPAMRTSSVNLIMAAIAFSDICSFLHGIEQLYIRLSRILGNCLETTTYGFVLLEVPFFMLTDFSRRCSTWLCLSIAFIRTLVIRNPMDPFYQNLTKPKTAYFIIIAVFLTGISLGIFKMFEFTIESYDIESCCNSSITIHAFYNRVSDTFLANDAIILNSYHAVDAAFSNLIPCLLFPVVTFLLIKELWKTDENRRKILSTSKTTDSKRTTNLVLVFTFTFFIAQFPFGLNSALGYIFIETPGLM</sequence>
<dbReference type="PANTHER" id="PTHR22751:SF30">
    <property type="entry name" value="G-PROTEIN COUPLED RECEPTORS FAMILY 1 PROFILE DOMAIN-CONTAINING PROTEIN"/>
    <property type="match status" value="1"/>
</dbReference>
<dbReference type="AlphaFoldDB" id="E3LIH4"/>
<evidence type="ECO:0000256" key="1">
    <source>
        <dbReference type="ARBA" id="ARBA00004370"/>
    </source>
</evidence>
<feature type="domain" description="G-protein coupled receptors family 1 profile" evidence="6">
    <location>
        <begin position="48"/>
        <end position="302"/>
    </location>
</feature>
<feature type="transmembrane region" description="Helical" evidence="5">
    <location>
        <begin position="68"/>
        <end position="85"/>
    </location>
</feature>
<dbReference type="Gene3D" id="1.20.1070.10">
    <property type="entry name" value="Rhodopsin 7-helix transmembrane proteins"/>
    <property type="match status" value="1"/>
</dbReference>
<comment type="subcellular location">
    <subcellularLocation>
        <location evidence="1">Membrane</location>
    </subcellularLocation>
</comment>
<feature type="transmembrane region" description="Helical" evidence="5">
    <location>
        <begin position="37"/>
        <end position="56"/>
    </location>
</feature>
<dbReference type="SUPFAM" id="SSF81321">
    <property type="entry name" value="Family A G protein-coupled receptor-like"/>
    <property type="match status" value="1"/>
</dbReference>
<evidence type="ECO:0000313" key="7">
    <source>
        <dbReference type="EMBL" id="EFO95033.1"/>
    </source>
</evidence>
<dbReference type="InterPro" id="IPR017452">
    <property type="entry name" value="GPCR_Rhodpsn_7TM"/>
</dbReference>
<dbReference type="PROSITE" id="PS50262">
    <property type="entry name" value="G_PROTEIN_RECEP_F1_2"/>
    <property type="match status" value="1"/>
</dbReference>
<dbReference type="eggNOG" id="ENOG502RT6A">
    <property type="taxonomic scope" value="Eukaryota"/>
</dbReference>
<keyword evidence="2 5" id="KW-0812">Transmembrane</keyword>
<evidence type="ECO:0000256" key="3">
    <source>
        <dbReference type="ARBA" id="ARBA00022989"/>
    </source>
</evidence>
<dbReference type="InParanoid" id="E3LIH4"/>
<dbReference type="OrthoDB" id="5871549at2759"/>
<dbReference type="GO" id="GO:0008528">
    <property type="term" value="F:G protein-coupled peptide receptor activity"/>
    <property type="evidence" value="ECO:0007669"/>
    <property type="project" value="InterPro"/>
</dbReference>
<feature type="transmembrane region" description="Helical" evidence="5">
    <location>
        <begin position="267"/>
        <end position="296"/>
    </location>
</feature>
<dbReference type="EMBL" id="DS268409">
    <property type="protein sequence ID" value="EFO95033.1"/>
    <property type="molecule type" value="Genomic_DNA"/>
</dbReference>
<feature type="transmembrane region" description="Helical" evidence="5">
    <location>
        <begin position="156"/>
        <end position="174"/>
    </location>
</feature>
<protein>
    <recommendedName>
        <fullName evidence="6">G-protein coupled receptors family 1 profile domain-containing protein</fullName>
    </recommendedName>
</protein>
<evidence type="ECO:0000256" key="4">
    <source>
        <dbReference type="ARBA" id="ARBA00023136"/>
    </source>
</evidence>
<dbReference type="FunCoup" id="E3LIH4">
    <property type="interactions" value="3"/>
</dbReference>
<feature type="transmembrane region" description="Helical" evidence="5">
    <location>
        <begin position="224"/>
        <end position="246"/>
    </location>
</feature>
<dbReference type="OMA" id="SCINITM"/>
<keyword evidence="3 5" id="KW-1133">Transmembrane helix</keyword>
<dbReference type="Pfam" id="PF10324">
    <property type="entry name" value="7TM_GPCR_Srw"/>
    <property type="match status" value="1"/>
</dbReference>
<evidence type="ECO:0000259" key="6">
    <source>
        <dbReference type="PROSITE" id="PS50262"/>
    </source>
</evidence>
<dbReference type="InterPro" id="IPR019427">
    <property type="entry name" value="7TM_GPCR_serpentine_rcpt_Srw"/>
</dbReference>
<gene>
    <name evidence="7" type="ORF">CRE_08960</name>
</gene>
<evidence type="ECO:0000256" key="5">
    <source>
        <dbReference type="SAM" id="Phobius"/>
    </source>
</evidence>
<dbReference type="STRING" id="31234.E3LIH4"/>
<proteinExistence type="predicted"/>
<dbReference type="GO" id="GO:0016020">
    <property type="term" value="C:membrane"/>
    <property type="evidence" value="ECO:0007669"/>
    <property type="project" value="UniProtKB-SubCell"/>
</dbReference>
<reference evidence="7" key="1">
    <citation type="submission" date="2007-07" db="EMBL/GenBank/DDBJ databases">
        <title>PCAP assembly of the Caenorhabditis remanei genome.</title>
        <authorList>
            <consortium name="The Caenorhabditis remanei Sequencing Consortium"/>
            <person name="Wilson R.K."/>
        </authorList>
    </citation>
    <scope>NUCLEOTIDE SEQUENCE [LARGE SCALE GENOMIC DNA]</scope>
    <source>
        <strain evidence="7">PB4641</strain>
    </source>
</reference>
<dbReference type="PANTHER" id="PTHR22751">
    <property type="entry name" value="G-PROTEIN COUPLED RECEPTOR-RELATED"/>
    <property type="match status" value="1"/>
</dbReference>
<name>E3LIH4_CAERE</name>
<dbReference type="HOGENOM" id="CLU_043715_1_0_1"/>
<accession>E3LIH4</accession>
<evidence type="ECO:0000313" key="8">
    <source>
        <dbReference type="Proteomes" id="UP000008281"/>
    </source>
</evidence>